<organism evidence="1 2">
    <name type="scientific">Phlebia brevispora</name>
    <dbReference type="NCBI Taxonomy" id="194682"/>
    <lineage>
        <taxon>Eukaryota</taxon>
        <taxon>Fungi</taxon>
        <taxon>Dikarya</taxon>
        <taxon>Basidiomycota</taxon>
        <taxon>Agaricomycotina</taxon>
        <taxon>Agaricomycetes</taxon>
        <taxon>Polyporales</taxon>
        <taxon>Meruliaceae</taxon>
        <taxon>Phlebia</taxon>
    </lineage>
</organism>
<protein>
    <submittedName>
        <fullName evidence="1">Uncharacterized protein</fullName>
    </submittedName>
</protein>
<gene>
    <name evidence="1" type="ORF">NM688_g9129</name>
</gene>
<sequence length="272" mass="30151">MAAPRLQATVNCDMGEGYSLYTIGDDEQLMKTIHLANIACGFHASDFSIMDKTVRLAKENGVRVGAHPSLPDRQGFGRREMAMEPDELTACFVYQVGALCGFLTRYDVPLNHIKPHGSGLRDDGARHRTRARRCVCREDVQSVLHGSGWNMPPTSLRRNGRAFHSRYRYEASRRLAYSELSAFTEWFADLDYDANGKLLITKKHDPVPADKVRERVTTVLETKQVTTVAGLLPLPAGVQNLSICCHSDTPGAVEIARAVKSLVDVHNDTNPS</sequence>
<evidence type="ECO:0000313" key="2">
    <source>
        <dbReference type="Proteomes" id="UP001148662"/>
    </source>
</evidence>
<accession>A0ACC1RKK5</accession>
<keyword evidence="2" id="KW-1185">Reference proteome</keyword>
<evidence type="ECO:0000313" key="1">
    <source>
        <dbReference type="EMBL" id="KAJ3520678.1"/>
    </source>
</evidence>
<name>A0ACC1RKK5_9APHY</name>
<dbReference type="Proteomes" id="UP001148662">
    <property type="component" value="Unassembled WGS sequence"/>
</dbReference>
<proteinExistence type="predicted"/>
<comment type="caution">
    <text evidence="1">The sequence shown here is derived from an EMBL/GenBank/DDBJ whole genome shotgun (WGS) entry which is preliminary data.</text>
</comment>
<reference evidence="1" key="1">
    <citation type="submission" date="2022-07" db="EMBL/GenBank/DDBJ databases">
        <title>Genome Sequence of Phlebia brevispora.</title>
        <authorList>
            <person name="Buettner E."/>
        </authorList>
    </citation>
    <scope>NUCLEOTIDE SEQUENCE</scope>
    <source>
        <strain evidence="1">MPL23</strain>
    </source>
</reference>
<dbReference type="EMBL" id="JANHOG010002712">
    <property type="protein sequence ID" value="KAJ3520678.1"/>
    <property type="molecule type" value="Genomic_DNA"/>
</dbReference>